<dbReference type="InterPro" id="IPR028250">
    <property type="entry name" value="DsbDN"/>
</dbReference>
<reference evidence="12 14" key="1">
    <citation type="submission" date="2020-07" db="EMBL/GenBank/DDBJ databases">
        <authorList>
            <person name="Pothier F. J."/>
        </authorList>
    </citation>
    <scope>NUCLEOTIDE SEQUENCE [LARGE SCALE GENOMIC DNA]</scope>
    <source>
        <strain evidence="12 14">CFBP 498</strain>
    </source>
</reference>
<dbReference type="InterPro" id="IPR013766">
    <property type="entry name" value="Thioredoxin_domain"/>
</dbReference>
<dbReference type="Gene3D" id="2.60.40.1250">
    <property type="entry name" value="Thiol:disulfide interchange protein DsbD, N-terminal domain"/>
    <property type="match status" value="2"/>
</dbReference>
<feature type="signal peptide" evidence="10">
    <location>
        <begin position="1"/>
        <end position="33"/>
    </location>
</feature>
<feature type="transmembrane region" description="Helical" evidence="9">
    <location>
        <begin position="429"/>
        <end position="448"/>
    </location>
</feature>
<evidence type="ECO:0000256" key="4">
    <source>
        <dbReference type="ARBA" id="ARBA00022748"/>
    </source>
</evidence>
<feature type="transmembrane region" description="Helical" evidence="9">
    <location>
        <begin position="510"/>
        <end position="536"/>
    </location>
</feature>
<dbReference type="Proteomes" id="UP001187425">
    <property type="component" value="Unassembled WGS sequence"/>
</dbReference>
<keyword evidence="2" id="KW-1003">Cell membrane</keyword>
<evidence type="ECO:0000256" key="5">
    <source>
        <dbReference type="ARBA" id="ARBA00022989"/>
    </source>
</evidence>
<evidence type="ECO:0000313" key="12">
    <source>
        <dbReference type="EMBL" id="CAD0299090.1"/>
    </source>
</evidence>
<reference evidence="13 15" key="2">
    <citation type="submission" date="2023-10" db="EMBL/GenBank/DDBJ databases">
        <title>A new tool for lettuce pathogen research.</title>
        <authorList>
            <person name="Horton K.N."/>
            <person name="Cseke L.J."/>
            <person name="Badiwe M."/>
            <person name="Tesfaye D."/>
            <person name="Klein A."/>
            <person name="Su J."/>
            <person name="Potnis N."/>
            <person name="Gassmann W."/>
        </authorList>
    </citation>
    <scope>NUCLEOTIDE SEQUENCE [LARGE SCALE GENOMIC DNA]</scope>
    <source>
        <strain evidence="13 15">JSKH1901</strain>
    </source>
</reference>
<evidence type="ECO:0000256" key="2">
    <source>
        <dbReference type="ARBA" id="ARBA00022475"/>
    </source>
</evidence>
<feature type="transmembrane region" description="Helical" evidence="9">
    <location>
        <begin position="542"/>
        <end position="564"/>
    </location>
</feature>
<evidence type="ECO:0000256" key="8">
    <source>
        <dbReference type="SAM" id="MobiDB-lite"/>
    </source>
</evidence>
<feature type="compositionally biased region" description="Low complexity" evidence="8">
    <location>
        <begin position="157"/>
        <end position="171"/>
    </location>
</feature>
<dbReference type="Proteomes" id="UP000515406">
    <property type="component" value="Chromosome"/>
</dbReference>
<feature type="chain" id="PRO_5044655429" evidence="10">
    <location>
        <begin position="34"/>
        <end position="780"/>
    </location>
</feature>
<sequence>MKSLSRWIARCALLAVPLFAAPLALVAPLPAQAAVTEADLLPVDQAFTLSATADSRDSIALSWKIAPGYYLYRHRISVKAGQGFAAGELALPEGQSKHDEFFGQVQTYRKQLQAKLAGKAEPALQTAVLQVQYQGCADAGVCYPPQRRELRVSLPDASAASPSPAAAAPAAQRENLGSLVPRAPAAAPRLFGSTGQAAGVDALPLPAEQAFSFEAIVGDGNSLLLRFTPAPGYYIYRDRTSLALEGAGDVRTGLPRWPQGKAHRDEHFGDVVVYFDQAEVTLPLLRDHADPAKVTLVATFQGCQTDGICYPPMTRRVALKLPPGTVSPQNQAQTAPLMISPLAAGQTPSEPAPAARPDASTAPAADASAGNPQRTQPPHNEKGLLAMLVLALLGGLILNLMPCVLPILSLKVLGLAHSGESRSHARSHAIWYSLGVLVSFAAIGGLVIGLRAAGQAAGWGFQLQQPWFVAALAYLMFAVGLSLSGVFTLGSNLGGIGQSLASRNGPLGDFFTGVLACVVASPCIAPFMGTALAYAFTAPALLAMLVFLALGLGLALPFLLIGFIPSLARRLPTPGAWMETLKQVLAFPMYLTAIWLLWVLGKQRGVDALALMLVGATLLALGLFCFERSRWKSHRIGMGLAAVMLVLAIVPVIAVTRLSLPAATAADGVVTFSPQLLDRLRADNRVVFVNMTADWCVTCKANEKNVLSSAEFRDALRRVDAVYMKGDWTNVDPKISAFLDQHQAVGVPLYVVYGPGTPPAVLPTVLTNAITEDALLRAAR</sequence>
<dbReference type="RefSeq" id="WP_074058383.1">
    <property type="nucleotide sequence ID" value="NZ_CP060399.1"/>
</dbReference>
<dbReference type="FunFam" id="3.40.30.10:FF:000327">
    <property type="entry name" value="C-type cytochrome biogenesis protein"/>
    <property type="match status" value="1"/>
</dbReference>
<dbReference type="InterPro" id="IPR003834">
    <property type="entry name" value="Cyt_c_assmbl_TM_dom"/>
</dbReference>
<keyword evidence="7" id="KW-0676">Redox-active center</keyword>
<feature type="domain" description="Thioredoxin" evidence="11">
    <location>
        <begin position="649"/>
        <end position="780"/>
    </location>
</feature>
<dbReference type="PANTHER" id="PTHR32234">
    <property type="entry name" value="THIOL:DISULFIDE INTERCHANGE PROTEIN DSBD"/>
    <property type="match status" value="1"/>
</dbReference>
<dbReference type="PANTHER" id="PTHR32234:SF3">
    <property type="entry name" value="SUPPRESSION OF COPPER SENSITIVITY PROTEIN"/>
    <property type="match status" value="1"/>
</dbReference>
<organism evidence="12 14">
    <name type="scientific">Xanthomonas hortorum pv. vitians</name>
    <dbReference type="NCBI Taxonomy" id="83224"/>
    <lineage>
        <taxon>Bacteria</taxon>
        <taxon>Pseudomonadati</taxon>
        <taxon>Pseudomonadota</taxon>
        <taxon>Gammaproteobacteria</taxon>
        <taxon>Lysobacterales</taxon>
        <taxon>Lysobacteraceae</taxon>
        <taxon>Xanthomonas</taxon>
    </lineage>
</organism>
<comment type="subcellular location">
    <subcellularLocation>
        <location evidence="1">Cell membrane</location>
        <topology evidence="1">Multi-pass membrane protein</topology>
    </subcellularLocation>
</comment>
<dbReference type="InterPro" id="IPR035671">
    <property type="entry name" value="DsbD_gamma"/>
</dbReference>
<dbReference type="FunFam" id="2.60.40.1250:FF:000002">
    <property type="entry name" value="Thiol:disulfide interchange protein DsbD"/>
    <property type="match status" value="1"/>
</dbReference>
<dbReference type="GO" id="GO:0015035">
    <property type="term" value="F:protein-disulfide reductase activity"/>
    <property type="evidence" value="ECO:0007669"/>
    <property type="project" value="TreeGrafter"/>
</dbReference>
<name>A0A6V7B9Z3_9XANT</name>
<keyword evidence="3 9" id="KW-0812">Transmembrane</keyword>
<dbReference type="GO" id="GO:0017004">
    <property type="term" value="P:cytochrome complex assembly"/>
    <property type="evidence" value="ECO:0007669"/>
    <property type="project" value="UniProtKB-KW"/>
</dbReference>
<evidence type="ECO:0000256" key="6">
    <source>
        <dbReference type="ARBA" id="ARBA00023136"/>
    </source>
</evidence>
<dbReference type="InterPro" id="IPR036249">
    <property type="entry name" value="Thioredoxin-like_sf"/>
</dbReference>
<feature type="compositionally biased region" description="Low complexity" evidence="8">
    <location>
        <begin position="352"/>
        <end position="369"/>
    </location>
</feature>
<proteinExistence type="predicted"/>
<feature type="region of interest" description="Disordered" evidence="8">
    <location>
        <begin position="154"/>
        <end position="173"/>
    </location>
</feature>
<keyword evidence="14" id="KW-1185">Reference proteome</keyword>
<evidence type="ECO:0000256" key="9">
    <source>
        <dbReference type="SAM" id="Phobius"/>
    </source>
</evidence>
<evidence type="ECO:0000313" key="13">
    <source>
        <dbReference type="EMBL" id="MDV7250103.1"/>
    </source>
</evidence>
<dbReference type="Pfam" id="PF13899">
    <property type="entry name" value="Thioredoxin_7"/>
    <property type="match status" value="1"/>
</dbReference>
<dbReference type="PROSITE" id="PS51352">
    <property type="entry name" value="THIOREDOXIN_2"/>
    <property type="match status" value="1"/>
</dbReference>
<evidence type="ECO:0000256" key="1">
    <source>
        <dbReference type="ARBA" id="ARBA00004651"/>
    </source>
</evidence>
<feature type="transmembrane region" description="Helical" evidence="9">
    <location>
        <begin position="584"/>
        <end position="600"/>
    </location>
</feature>
<dbReference type="GO" id="GO:0005886">
    <property type="term" value="C:plasma membrane"/>
    <property type="evidence" value="ECO:0007669"/>
    <property type="project" value="UniProtKB-SubCell"/>
</dbReference>
<evidence type="ECO:0000256" key="7">
    <source>
        <dbReference type="ARBA" id="ARBA00023284"/>
    </source>
</evidence>
<evidence type="ECO:0000256" key="10">
    <source>
        <dbReference type="SAM" id="SignalP"/>
    </source>
</evidence>
<dbReference type="CDD" id="cd02953">
    <property type="entry name" value="DsbDgamma"/>
    <property type="match status" value="1"/>
</dbReference>
<feature type="transmembrane region" description="Helical" evidence="9">
    <location>
        <begin position="606"/>
        <end position="626"/>
    </location>
</feature>
<accession>A0A6V7B9Z3</accession>
<feature type="region of interest" description="Disordered" evidence="8">
    <location>
        <begin position="343"/>
        <end position="378"/>
    </location>
</feature>
<keyword evidence="4" id="KW-0201">Cytochrome c-type biogenesis</keyword>
<dbReference type="Pfam" id="PF02683">
    <property type="entry name" value="DsbD_TM"/>
    <property type="match status" value="1"/>
</dbReference>
<dbReference type="EMBL" id="LR828257">
    <property type="protein sequence ID" value="CAD0299087.1"/>
    <property type="molecule type" value="Genomic_DNA"/>
</dbReference>
<keyword evidence="10" id="KW-0732">Signal</keyword>
<feature type="transmembrane region" description="Helical" evidence="9">
    <location>
        <begin position="638"/>
        <end position="660"/>
    </location>
</feature>
<evidence type="ECO:0000313" key="14">
    <source>
        <dbReference type="Proteomes" id="UP000515406"/>
    </source>
</evidence>
<keyword evidence="6 9" id="KW-0472">Membrane</keyword>
<dbReference type="EMBL" id="LR828257">
    <property type="protein sequence ID" value="CAD0299090.1"/>
    <property type="molecule type" value="Genomic_DNA"/>
</dbReference>
<dbReference type="SUPFAM" id="SSF74863">
    <property type="entry name" value="Thiol:disulfide interchange protein DsbD, N-terminal domain (DsbD-alpha)"/>
    <property type="match status" value="2"/>
</dbReference>
<dbReference type="AlphaFoldDB" id="A0A6V7B9Z3"/>
<feature type="transmembrane region" description="Helical" evidence="9">
    <location>
        <begin position="384"/>
        <end position="408"/>
    </location>
</feature>
<dbReference type="PROSITE" id="PS00194">
    <property type="entry name" value="THIOREDOXIN_1"/>
    <property type="match status" value="1"/>
</dbReference>
<keyword evidence="5 9" id="KW-1133">Transmembrane helix</keyword>
<feature type="transmembrane region" description="Helical" evidence="9">
    <location>
        <begin position="468"/>
        <end position="489"/>
    </location>
</feature>
<dbReference type="SUPFAM" id="SSF52833">
    <property type="entry name" value="Thioredoxin-like"/>
    <property type="match status" value="1"/>
</dbReference>
<evidence type="ECO:0000256" key="3">
    <source>
        <dbReference type="ARBA" id="ARBA00022692"/>
    </source>
</evidence>
<dbReference type="Gene3D" id="3.40.30.10">
    <property type="entry name" value="Glutaredoxin"/>
    <property type="match status" value="1"/>
</dbReference>
<dbReference type="InterPro" id="IPR017937">
    <property type="entry name" value="Thioredoxin_CS"/>
</dbReference>
<dbReference type="EMBL" id="JAWMQI010000075">
    <property type="protein sequence ID" value="MDV7250103.1"/>
    <property type="molecule type" value="Genomic_DNA"/>
</dbReference>
<evidence type="ECO:0000259" key="11">
    <source>
        <dbReference type="PROSITE" id="PS51352"/>
    </source>
</evidence>
<dbReference type="InterPro" id="IPR036929">
    <property type="entry name" value="DsbDN_sf"/>
</dbReference>
<protein>
    <submittedName>
        <fullName evidence="13">Protein-disulfide reductase DsbD</fullName>
    </submittedName>
    <submittedName>
        <fullName evidence="12">Thiol:disulfide interchange protein DsbD</fullName>
    </submittedName>
</protein>
<dbReference type="GO" id="GO:0045454">
    <property type="term" value="P:cell redox homeostasis"/>
    <property type="evidence" value="ECO:0007669"/>
    <property type="project" value="TreeGrafter"/>
</dbReference>
<evidence type="ECO:0000313" key="15">
    <source>
        <dbReference type="Proteomes" id="UP001187425"/>
    </source>
</evidence>
<dbReference type="Pfam" id="PF11412">
    <property type="entry name" value="DsbD_N"/>
    <property type="match status" value="2"/>
</dbReference>
<gene>
    <name evidence="12" type="primary">dsbD_1</name>
    <name evidence="12" type="ORF">CFBP498_01300</name>
    <name evidence="13" type="ORF">R4K57_17195</name>
</gene>